<dbReference type="Pfam" id="PF02463">
    <property type="entry name" value="SMC_N"/>
    <property type="match status" value="1"/>
</dbReference>
<feature type="coiled-coil region" evidence="6">
    <location>
        <begin position="254"/>
        <end position="498"/>
    </location>
</feature>
<dbReference type="PIRSF" id="PIRSF005719">
    <property type="entry name" value="SMC"/>
    <property type="match status" value="1"/>
</dbReference>
<dbReference type="Gene3D" id="3.30.70.1620">
    <property type="match status" value="1"/>
</dbReference>
<dbReference type="InterPro" id="IPR024704">
    <property type="entry name" value="SMC"/>
</dbReference>
<dbReference type="GO" id="GO:0005524">
    <property type="term" value="F:ATP binding"/>
    <property type="evidence" value="ECO:0007669"/>
    <property type="project" value="UniProtKB-UniRule"/>
</dbReference>
<dbReference type="GO" id="GO:0016887">
    <property type="term" value="F:ATP hydrolysis activity"/>
    <property type="evidence" value="ECO:0007669"/>
    <property type="project" value="InterPro"/>
</dbReference>
<dbReference type="PANTHER" id="PTHR43977">
    <property type="entry name" value="STRUCTURAL MAINTENANCE OF CHROMOSOMES PROTEIN 3"/>
    <property type="match status" value="1"/>
</dbReference>
<comment type="similarity">
    <text evidence="6">Belongs to the SMC family.</text>
</comment>
<reference evidence="8" key="1">
    <citation type="submission" date="2022-06" db="EMBL/GenBank/DDBJ databases">
        <title>CFH 74404 Thermomicrobiaceae sp.</title>
        <authorList>
            <person name="Ming H."/>
            <person name="Li W.-J."/>
            <person name="Zhao Z."/>
        </authorList>
    </citation>
    <scope>NUCLEOTIDE SEQUENCE</scope>
    <source>
        <strain evidence="8">CFH 74404</strain>
    </source>
</reference>
<evidence type="ECO:0000256" key="3">
    <source>
        <dbReference type="ARBA" id="ARBA00022840"/>
    </source>
</evidence>
<feature type="coiled-coil region" evidence="6">
    <location>
        <begin position="672"/>
        <end position="935"/>
    </location>
</feature>
<comment type="caution">
    <text evidence="8">The sequence shown here is derived from an EMBL/GenBank/DDBJ whole genome shotgun (WGS) entry which is preliminary data.</text>
</comment>
<evidence type="ECO:0000256" key="5">
    <source>
        <dbReference type="ARBA" id="ARBA00023125"/>
    </source>
</evidence>
<dbReference type="SUPFAM" id="SSF52540">
    <property type="entry name" value="P-loop containing nucleoside triphosphate hydrolases"/>
    <property type="match status" value="1"/>
</dbReference>
<dbReference type="CDD" id="cd03278">
    <property type="entry name" value="ABC_SMC_barmotin"/>
    <property type="match status" value="1"/>
</dbReference>
<keyword evidence="2 6" id="KW-0547">Nucleotide-binding</keyword>
<comment type="subcellular location">
    <subcellularLocation>
        <location evidence="6">Cytoplasm</location>
    </subcellularLocation>
</comment>
<accession>A0AA41WDV1</accession>
<feature type="coiled-coil region" evidence="6">
    <location>
        <begin position="991"/>
        <end position="1039"/>
    </location>
</feature>
<dbReference type="GO" id="GO:0007059">
    <property type="term" value="P:chromosome segregation"/>
    <property type="evidence" value="ECO:0007669"/>
    <property type="project" value="UniProtKB-UniRule"/>
</dbReference>
<evidence type="ECO:0000256" key="2">
    <source>
        <dbReference type="ARBA" id="ARBA00022741"/>
    </source>
</evidence>
<name>A0AA41WDV1_9BACT</name>
<dbReference type="HAMAP" id="MF_01894">
    <property type="entry name" value="Smc_prok"/>
    <property type="match status" value="1"/>
</dbReference>
<evidence type="ECO:0000313" key="9">
    <source>
        <dbReference type="Proteomes" id="UP001165306"/>
    </source>
</evidence>
<gene>
    <name evidence="6 8" type="primary">smc</name>
    <name evidence="8" type="ORF">NET02_06210</name>
</gene>
<feature type="domain" description="SMC hinge" evidence="7">
    <location>
        <begin position="521"/>
        <end position="638"/>
    </location>
</feature>
<dbReference type="Proteomes" id="UP001165306">
    <property type="component" value="Unassembled WGS sequence"/>
</dbReference>
<evidence type="ECO:0000256" key="1">
    <source>
        <dbReference type="ARBA" id="ARBA00022490"/>
    </source>
</evidence>
<comment type="subunit">
    <text evidence="6">Homodimer.</text>
</comment>
<dbReference type="NCBIfam" id="TIGR02168">
    <property type="entry name" value="SMC_prok_B"/>
    <property type="match status" value="1"/>
</dbReference>
<dbReference type="AlphaFoldDB" id="A0AA41WDV1"/>
<dbReference type="InterPro" id="IPR036277">
    <property type="entry name" value="SMC_hinge_sf"/>
</dbReference>
<comment type="domain">
    <text evidence="6">Contains large globular domains required for ATP hydrolysis at each terminus and a third globular domain forming a flexible hinge near the middle of the molecule. These domains are separated by coiled-coil structures.</text>
</comment>
<evidence type="ECO:0000313" key="8">
    <source>
        <dbReference type="EMBL" id="MCM8748734.1"/>
    </source>
</evidence>
<evidence type="ECO:0000256" key="6">
    <source>
        <dbReference type="HAMAP-Rule" id="MF_01894"/>
    </source>
</evidence>
<dbReference type="GO" id="GO:0005737">
    <property type="term" value="C:cytoplasm"/>
    <property type="evidence" value="ECO:0007669"/>
    <property type="project" value="UniProtKB-SubCell"/>
</dbReference>
<evidence type="ECO:0000256" key="4">
    <source>
        <dbReference type="ARBA" id="ARBA00023054"/>
    </source>
</evidence>
<dbReference type="InterPro" id="IPR027417">
    <property type="entry name" value="P-loop_NTPase"/>
</dbReference>
<dbReference type="InterPro" id="IPR003395">
    <property type="entry name" value="RecF/RecN/SMC_N"/>
</dbReference>
<protein>
    <recommendedName>
        <fullName evidence="6">Chromosome partition protein Smc</fullName>
    </recommendedName>
</protein>
<dbReference type="SUPFAM" id="SSF75553">
    <property type="entry name" value="Smc hinge domain"/>
    <property type="match status" value="1"/>
</dbReference>
<dbReference type="Gene3D" id="3.40.50.300">
    <property type="entry name" value="P-loop containing nucleotide triphosphate hydrolases"/>
    <property type="match status" value="2"/>
</dbReference>
<proteinExistence type="inferred from homology"/>
<feature type="binding site" evidence="6">
    <location>
        <begin position="34"/>
        <end position="41"/>
    </location>
    <ligand>
        <name>ATP</name>
        <dbReference type="ChEBI" id="CHEBI:30616"/>
    </ligand>
</feature>
<keyword evidence="9" id="KW-1185">Reference proteome</keyword>
<organism evidence="8 9">
    <name type="scientific">Thermalbibacter longus</name>
    <dbReference type="NCBI Taxonomy" id="2951981"/>
    <lineage>
        <taxon>Bacteria</taxon>
        <taxon>Pseudomonadati</taxon>
        <taxon>Thermomicrobiota</taxon>
        <taxon>Thermomicrobia</taxon>
        <taxon>Thermomicrobiales</taxon>
        <taxon>Thermomicrobiaceae</taxon>
        <taxon>Thermalbibacter</taxon>
    </lineage>
</organism>
<evidence type="ECO:0000259" key="7">
    <source>
        <dbReference type="SMART" id="SM00968"/>
    </source>
</evidence>
<dbReference type="InterPro" id="IPR011890">
    <property type="entry name" value="SMC_prok"/>
</dbReference>
<dbReference type="InterPro" id="IPR010935">
    <property type="entry name" value="SMC_hinge"/>
</dbReference>
<dbReference type="GO" id="GO:0007062">
    <property type="term" value="P:sister chromatid cohesion"/>
    <property type="evidence" value="ECO:0007669"/>
    <property type="project" value="InterPro"/>
</dbReference>
<comment type="function">
    <text evidence="6">Required for chromosome condensation and partitioning.</text>
</comment>
<dbReference type="GO" id="GO:0006260">
    <property type="term" value="P:DNA replication"/>
    <property type="evidence" value="ECO:0007669"/>
    <property type="project" value="UniProtKB-UniRule"/>
</dbReference>
<keyword evidence="4 6" id="KW-0175">Coiled coil</keyword>
<keyword evidence="5 6" id="KW-0238">DNA-binding</keyword>
<sequence length="1182" mass="131798">MSVRLKRLYLHGFKSFATPVELCFDRGITAVVGPNGSGKSNIADAIRWALGEQSYGSLRGRQASDVIFAGGPGRAPLGMAEVSLTLEQEGESLGLPFTEITVTRRVFRDGESHYLINGKRVRLRDVLQLTASLGPDYTVIGQGLVDAVLSQRPADRRGLFEHAAGIAGLRLRQDEASAHLAQAEANAVRLEDLLRELEPRLHALERAARQAEAAIRVREELRASLLQLYARRWQAIQERIQAAADAESTAAVTVVRARAALEQARQALASVESATVSLRQRVDELERALEHRQSALQATLHRSELAAAKEQVSQERLADLERRAAELDAEAAALAHEREAFECERRALSERLQNLDRELAEIEAETRAMEARRDELRASLRATDEKERHLQQELARLEAERGKQEQALAGLLAERERLAAAEAEREARRSKLAARAEDLERAEAALRVQLYEARQALAELEREEAAIQADLARARVALSELERELAATSARLDALERLAESGMVAGAVRAVLAAAREGKLAGVIGTLGSLIEVPAELEVAIEVALGGHVQDVVVERWADAEAAIAYLKRTRSGRATFQPLDTVRAGRPQQLALAGQEVNVIGVATELVRCEPRVEPVVRSLLSRVLVVRDLPTARAMLNRLPPGWTIVTRDGEITRPSGAVTGGSRGRERGLLARERELRELRRRRARLIAEGEQARERVQRLEAARAERLARRQEQAAELARLEAEDREQRLERELLRQSLTALETETERDRERRAQIAGQLQAIEQALEAIATDLNRVQAERERLVTLRAAQQRELETLAQQLESGRVQVARGDRSAVQRQLEGVEQQLARLERRAQRLAEGRELLARQRVEIEQELARLAEERRVLQADTQRQRKELSDAEEEHAATVDRLREFLEQERAQREIVTGLAQELREAERELDRCQVERQRAGDELAMVLERAAWDLSVDDPASLPAQLAEVELDPSVPLEEIEAQSARLRERWQRLGRYGEESIDQYRAERERYERLNRELADVRAAAQRLRETMGQLEREMQASFSRTVHAVDQAFRRTFSELFGGGRGRLLGSNGAGPEGGIEIVAQPPGKRLQSLHLLSGGERALTAVALLFAILSVRPAPFCVLDEVDAALDDANVVRFRDMLHALSERTQFVVITHNRATIEGAAVLYGITMGEDGVSRVLSLSLP</sequence>
<feature type="coiled-coil region" evidence="6">
    <location>
        <begin position="166"/>
        <end position="224"/>
    </location>
</feature>
<dbReference type="Pfam" id="PF06470">
    <property type="entry name" value="SMC_hinge"/>
    <property type="match status" value="1"/>
</dbReference>
<dbReference type="EMBL" id="JAMSLR010000003">
    <property type="protein sequence ID" value="MCM8748734.1"/>
    <property type="molecule type" value="Genomic_DNA"/>
</dbReference>
<dbReference type="GO" id="GO:0030261">
    <property type="term" value="P:chromosome condensation"/>
    <property type="evidence" value="ECO:0007669"/>
    <property type="project" value="InterPro"/>
</dbReference>
<keyword evidence="1 6" id="KW-0963">Cytoplasm</keyword>
<dbReference type="GO" id="GO:0003677">
    <property type="term" value="F:DNA binding"/>
    <property type="evidence" value="ECO:0007669"/>
    <property type="project" value="UniProtKB-UniRule"/>
</dbReference>
<keyword evidence="3 6" id="KW-0067">ATP-binding</keyword>
<dbReference type="GO" id="GO:0005694">
    <property type="term" value="C:chromosome"/>
    <property type="evidence" value="ECO:0007669"/>
    <property type="project" value="InterPro"/>
</dbReference>
<dbReference type="SMART" id="SM00968">
    <property type="entry name" value="SMC_hinge"/>
    <property type="match status" value="1"/>
</dbReference>
<dbReference type="RefSeq" id="WP_284056514.1">
    <property type="nucleotide sequence ID" value="NZ_JAMSLR010000003.1"/>
</dbReference>
<dbReference type="Gene3D" id="1.20.1060.20">
    <property type="match status" value="1"/>
</dbReference>